<keyword evidence="2" id="KW-1185">Reference proteome</keyword>
<gene>
    <name evidence="1" type="ORF">BDR25DRAFT_359848</name>
</gene>
<organism evidence="1 2">
    <name type="scientific">Lindgomyces ingoldianus</name>
    <dbReference type="NCBI Taxonomy" id="673940"/>
    <lineage>
        <taxon>Eukaryota</taxon>
        <taxon>Fungi</taxon>
        <taxon>Dikarya</taxon>
        <taxon>Ascomycota</taxon>
        <taxon>Pezizomycotina</taxon>
        <taxon>Dothideomycetes</taxon>
        <taxon>Pleosporomycetidae</taxon>
        <taxon>Pleosporales</taxon>
        <taxon>Lindgomycetaceae</taxon>
        <taxon>Lindgomyces</taxon>
    </lineage>
</organism>
<reference evidence="1" key="1">
    <citation type="journal article" date="2020" name="Stud. Mycol.">
        <title>101 Dothideomycetes genomes: a test case for predicting lifestyles and emergence of pathogens.</title>
        <authorList>
            <person name="Haridas S."/>
            <person name="Albert R."/>
            <person name="Binder M."/>
            <person name="Bloem J."/>
            <person name="Labutti K."/>
            <person name="Salamov A."/>
            <person name="Andreopoulos B."/>
            <person name="Baker S."/>
            <person name="Barry K."/>
            <person name="Bills G."/>
            <person name="Bluhm B."/>
            <person name="Cannon C."/>
            <person name="Castanera R."/>
            <person name="Culley D."/>
            <person name="Daum C."/>
            <person name="Ezra D."/>
            <person name="Gonzalez J."/>
            <person name="Henrissat B."/>
            <person name="Kuo A."/>
            <person name="Liang C."/>
            <person name="Lipzen A."/>
            <person name="Lutzoni F."/>
            <person name="Magnuson J."/>
            <person name="Mondo S."/>
            <person name="Nolan M."/>
            <person name="Ohm R."/>
            <person name="Pangilinan J."/>
            <person name="Park H.-J."/>
            <person name="Ramirez L."/>
            <person name="Alfaro M."/>
            <person name="Sun H."/>
            <person name="Tritt A."/>
            <person name="Yoshinaga Y."/>
            <person name="Zwiers L.-H."/>
            <person name="Turgeon B."/>
            <person name="Goodwin S."/>
            <person name="Spatafora J."/>
            <person name="Crous P."/>
            <person name="Grigoriev I."/>
        </authorList>
    </citation>
    <scope>NUCLEOTIDE SEQUENCE</scope>
    <source>
        <strain evidence="1">ATCC 200398</strain>
    </source>
</reference>
<evidence type="ECO:0000313" key="1">
    <source>
        <dbReference type="EMBL" id="KAF2466055.1"/>
    </source>
</evidence>
<name>A0ACB6QIU2_9PLEO</name>
<protein>
    <submittedName>
        <fullName evidence="1">Uncharacterized protein</fullName>
    </submittedName>
</protein>
<sequence length="227" mass="25743">MSTCRITREDGQPTLDGPLVVKGAHPDIPVWISRQQIEPEYFDGNEVKQLDLDEPGDDSNGEVDLTGILDGLEPDRHVDAVLNAGPLAKSLHSQSAMPDGHKTRSPDDITRIRNHFNQKYRPGLMRTPQHYSQVLRLNKTIHRYYGVKEALFKSGAKVTTQTRSKSKYPSYFAAWWDLRDLGTDVNSEIFEDYIKQLLPHCGRRPELRFVLVIDNRISTSLGQCCLA</sequence>
<dbReference type="EMBL" id="MU003526">
    <property type="protein sequence ID" value="KAF2466055.1"/>
    <property type="molecule type" value="Genomic_DNA"/>
</dbReference>
<accession>A0ACB6QIU2</accession>
<proteinExistence type="predicted"/>
<comment type="caution">
    <text evidence="1">The sequence shown here is derived from an EMBL/GenBank/DDBJ whole genome shotgun (WGS) entry which is preliminary data.</text>
</comment>
<dbReference type="Proteomes" id="UP000799755">
    <property type="component" value="Unassembled WGS sequence"/>
</dbReference>
<evidence type="ECO:0000313" key="2">
    <source>
        <dbReference type="Proteomes" id="UP000799755"/>
    </source>
</evidence>